<comment type="caution">
    <text evidence="2">The sequence shown here is derived from an EMBL/GenBank/DDBJ whole genome shotgun (WGS) entry which is preliminary data.</text>
</comment>
<gene>
    <name evidence="2" type="ORF">LCGC14_2664370</name>
</gene>
<evidence type="ECO:0000256" key="1">
    <source>
        <dbReference type="SAM" id="MobiDB-lite"/>
    </source>
</evidence>
<dbReference type="Pfam" id="PF05119">
    <property type="entry name" value="Terminase_4"/>
    <property type="match status" value="1"/>
</dbReference>
<name>A0A0F9ADC3_9ZZZZ</name>
<feature type="non-terminal residue" evidence="2">
    <location>
        <position position="1"/>
    </location>
</feature>
<protein>
    <recommendedName>
        <fullName evidence="3">Phage terminase small subunit P27 family</fullName>
    </recommendedName>
</protein>
<dbReference type="EMBL" id="LAZR01046553">
    <property type="protein sequence ID" value="KKK96275.1"/>
    <property type="molecule type" value="Genomic_DNA"/>
</dbReference>
<dbReference type="InterPro" id="IPR006448">
    <property type="entry name" value="Phage_term_ssu_P27"/>
</dbReference>
<dbReference type="NCBIfam" id="TIGR01558">
    <property type="entry name" value="sm_term_P27"/>
    <property type="match status" value="1"/>
</dbReference>
<evidence type="ECO:0000313" key="2">
    <source>
        <dbReference type="EMBL" id="KKK96275.1"/>
    </source>
</evidence>
<accession>A0A0F9ADC3</accession>
<feature type="region of interest" description="Disordered" evidence="1">
    <location>
        <begin position="1"/>
        <end position="39"/>
    </location>
</feature>
<evidence type="ECO:0008006" key="3">
    <source>
        <dbReference type="Google" id="ProtNLM"/>
    </source>
</evidence>
<sequence length="166" mass="18658">KKSRPPMSGKPKLSIIRAQEGNRGHRAIPTEPKVEGGVPSCPSWLSREAKAAWRRTVPSLVDAEIVKRVDRDVLAVYFESWADYHEATRKLQKQGKVVETTRGPRRNPWLIIRREAKETVIRLAMEFGLTPLGRTRLGTFGEEDAGDDLDGFNENLGVEQTRGRVG</sequence>
<organism evidence="2">
    <name type="scientific">marine sediment metagenome</name>
    <dbReference type="NCBI Taxonomy" id="412755"/>
    <lineage>
        <taxon>unclassified sequences</taxon>
        <taxon>metagenomes</taxon>
        <taxon>ecological metagenomes</taxon>
    </lineage>
</organism>
<dbReference type="AlphaFoldDB" id="A0A0F9ADC3"/>
<proteinExistence type="predicted"/>
<reference evidence="2" key="1">
    <citation type="journal article" date="2015" name="Nature">
        <title>Complex archaea that bridge the gap between prokaryotes and eukaryotes.</title>
        <authorList>
            <person name="Spang A."/>
            <person name="Saw J.H."/>
            <person name="Jorgensen S.L."/>
            <person name="Zaremba-Niedzwiedzka K."/>
            <person name="Martijn J."/>
            <person name="Lind A.E."/>
            <person name="van Eijk R."/>
            <person name="Schleper C."/>
            <person name="Guy L."/>
            <person name="Ettema T.J."/>
        </authorList>
    </citation>
    <scope>NUCLEOTIDE SEQUENCE</scope>
</reference>